<dbReference type="AlphaFoldDB" id="A0A9P4TUS2"/>
<evidence type="ECO:0000313" key="3">
    <source>
        <dbReference type="EMBL" id="KAF2423796.1"/>
    </source>
</evidence>
<dbReference type="InterPro" id="IPR052895">
    <property type="entry name" value="HetReg/Transcr_Mod"/>
</dbReference>
<organism evidence="3 4">
    <name type="scientific">Tothia fuscella</name>
    <dbReference type="NCBI Taxonomy" id="1048955"/>
    <lineage>
        <taxon>Eukaryota</taxon>
        <taxon>Fungi</taxon>
        <taxon>Dikarya</taxon>
        <taxon>Ascomycota</taxon>
        <taxon>Pezizomycotina</taxon>
        <taxon>Dothideomycetes</taxon>
        <taxon>Pleosporomycetidae</taxon>
        <taxon>Venturiales</taxon>
        <taxon>Cylindrosympodiaceae</taxon>
        <taxon>Tothia</taxon>
    </lineage>
</organism>
<dbReference type="EMBL" id="MU007077">
    <property type="protein sequence ID" value="KAF2423796.1"/>
    <property type="molecule type" value="Genomic_DNA"/>
</dbReference>
<feature type="domain" description="Heterokaryon incompatibility" evidence="2">
    <location>
        <begin position="98"/>
        <end position="250"/>
    </location>
</feature>
<comment type="caution">
    <text evidence="3">The sequence shown here is derived from an EMBL/GenBank/DDBJ whole genome shotgun (WGS) entry which is preliminary data.</text>
</comment>
<proteinExistence type="predicted"/>
<gene>
    <name evidence="3" type="ORF">EJ08DRAFT_700911</name>
</gene>
<protein>
    <submittedName>
        <fullName evidence="3">HET-domain-containing protein</fullName>
    </submittedName>
</protein>
<dbReference type="PANTHER" id="PTHR24148:SF64">
    <property type="entry name" value="HETEROKARYON INCOMPATIBILITY DOMAIN-CONTAINING PROTEIN"/>
    <property type="match status" value="1"/>
</dbReference>
<feature type="signal peptide" evidence="1">
    <location>
        <begin position="1"/>
        <end position="17"/>
    </location>
</feature>
<dbReference type="PANTHER" id="PTHR24148">
    <property type="entry name" value="ANKYRIN REPEAT DOMAIN-CONTAINING PROTEIN 39 HOMOLOG-RELATED"/>
    <property type="match status" value="1"/>
</dbReference>
<keyword evidence="4" id="KW-1185">Reference proteome</keyword>
<evidence type="ECO:0000259" key="2">
    <source>
        <dbReference type="Pfam" id="PF06985"/>
    </source>
</evidence>
<reference evidence="3" key="1">
    <citation type="journal article" date="2020" name="Stud. Mycol.">
        <title>101 Dothideomycetes genomes: a test case for predicting lifestyles and emergence of pathogens.</title>
        <authorList>
            <person name="Haridas S."/>
            <person name="Albert R."/>
            <person name="Binder M."/>
            <person name="Bloem J."/>
            <person name="Labutti K."/>
            <person name="Salamov A."/>
            <person name="Andreopoulos B."/>
            <person name="Baker S."/>
            <person name="Barry K."/>
            <person name="Bills G."/>
            <person name="Bluhm B."/>
            <person name="Cannon C."/>
            <person name="Castanera R."/>
            <person name="Culley D."/>
            <person name="Daum C."/>
            <person name="Ezra D."/>
            <person name="Gonzalez J."/>
            <person name="Henrissat B."/>
            <person name="Kuo A."/>
            <person name="Liang C."/>
            <person name="Lipzen A."/>
            <person name="Lutzoni F."/>
            <person name="Magnuson J."/>
            <person name="Mondo S."/>
            <person name="Nolan M."/>
            <person name="Ohm R."/>
            <person name="Pangilinan J."/>
            <person name="Park H.-J."/>
            <person name="Ramirez L."/>
            <person name="Alfaro M."/>
            <person name="Sun H."/>
            <person name="Tritt A."/>
            <person name="Yoshinaga Y."/>
            <person name="Zwiers L.-H."/>
            <person name="Turgeon B."/>
            <person name="Goodwin S."/>
            <person name="Spatafora J."/>
            <person name="Crous P."/>
            <person name="Grigoriev I."/>
        </authorList>
    </citation>
    <scope>NUCLEOTIDE SEQUENCE</scope>
    <source>
        <strain evidence="3">CBS 130266</strain>
    </source>
</reference>
<dbReference type="InterPro" id="IPR010730">
    <property type="entry name" value="HET"/>
</dbReference>
<keyword evidence="1" id="KW-0732">Signal</keyword>
<evidence type="ECO:0000313" key="4">
    <source>
        <dbReference type="Proteomes" id="UP000800235"/>
    </source>
</evidence>
<evidence type="ECO:0000256" key="1">
    <source>
        <dbReference type="SAM" id="SignalP"/>
    </source>
</evidence>
<sequence>MLQISQISVWLSSLVLRLSNLKFFLLTGNEQLGSKIQSTSAPVEEHQEPPKSCIYRPLLRPQDNFIRLLSLHAGKPGEPLSAQLVVRRFRETRLPPSFEALSYVWGDAVTSHFMFINEVRIPIQRNLFEALQHIRSENRSRTLWVDAICINQDDDAERSQQVSIMGDIYTKADHVISWLGPATPKSALGMDVLKFLFGELDITSQALWVNRAEGFKSLLRQPEQRSHMIRDALNDILSREYFRRIWIVQENALASSMTLQVGFLKLSWTKGIMTQRAICRIKFAVISPSWEAAGLGDIDFRPLLEILEQNMMVTRRAMGKSCTNITILDQAFDLRYRKATDRRDMLFALRSMIPEDMREDLVVDYTKSVEEVYDGFFREIEKAYVREMESVEELERERVEFVKSERQSTGYRGGW</sequence>
<accession>A0A9P4TUS2</accession>
<feature type="chain" id="PRO_5040473074" evidence="1">
    <location>
        <begin position="18"/>
        <end position="415"/>
    </location>
</feature>
<dbReference type="Pfam" id="PF06985">
    <property type="entry name" value="HET"/>
    <property type="match status" value="1"/>
</dbReference>
<dbReference type="Proteomes" id="UP000800235">
    <property type="component" value="Unassembled WGS sequence"/>
</dbReference>
<name>A0A9P4TUS2_9PEZI</name>
<dbReference type="OrthoDB" id="3553147at2759"/>